<evidence type="ECO:0000313" key="2">
    <source>
        <dbReference type="Proteomes" id="UP001062846"/>
    </source>
</evidence>
<reference evidence="1" key="1">
    <citation type="submission" date="2022-02" db="EMBL/GenBank/DDBJ databases">
        <title>Plant Genome Project.</title>
        <authorList>
            <person name="Zhang R.-G."/>
        </authorList>
    </citation>
    <scope>NUCLEOTIDE SEQUENCE</scope>
    <source>
        <strain evidence="1">AT1</strain>
    </source>
</reference>
<organism evidence="1 2">
    <name type="scientific">Rhododendron molle</name>
    <name type="common">Chinese azalea</name>
    <name type="synonym">Azalea mollis</name>
    <dbReference type="NCBI Taxonomy" id="49168"/>
    <lineage>
        <taxon>Eukaryota</taxon>
        <taxon>Viridiplantae</taxon>
        <taxon>Streptophyta</taxon>
        <taxon>Embryophyta</taxon>
        <taxon>Tracheophyta</taxon>
        <taxon>Spermatophyta</taxon>
        <taxon>Magnoliopsida</taxon>
        <taxon>eudicotyledons</taxon>
        <taxon>Gunneridae</taxon>
        <taxon>Pentapetalae</taxon>
        <taxon>asterids</taxon>
        <taxon>Ericales</taxon>
        <taxon>Ericaceae</taxon>
        <taxon>Ericoideae</taxon>
        <taxon>Rhodoreae</taxon>
        <taxon>Rhododendron</taxon>
    </lineage>
</organism>
<dbReference type="Proteomes" id="UP001062846">
    <property type="component" value="Chromosome 10"/>
</dbReference>
<name>A0ACC0LY48_RHOML</name>
<dbReference type="EMBL" id="CM046397">
    <property type="protein sequence ID" value="KAI8533718.1"/>
    <property type="molecule type" value="Genomic_DNA"/>
</dbReference>
<accession>A0ACC0LY48</accession>
<comment type="caution">
    <text evidence="1">The sequence shown here is derived from an EMBL/GenBank/DDBJ whole genome shotgun (WGS) entry which is preliminary data.</text>
</comment>
<sequence length="280" mass="30615">MNCFSTRMHDGGEVDVRACYTAISVASILNILDNELVQNVGNYIVSCQTYEGGIAGEPGSEAHGGYTFCGLAAMILIGEVNRLDLPSLIVSNTRKSEQGGVSALIQRLHSIVDEPLMPSDAEDDCSTGTESSATSDVCDGEQDLEGNLSHADDTCHLRQEGEQTTCDPVNFFNIGLNFIRGHSKLEPLFHSVALQQYILLCSQEEGGFRDKPGKHKDYYHTCYCLSGLSVCQYSWSKKAGSPPLPGMVLGSYSNLLQPVHPLFNVVLDQFYEAHEFFSRT</sequence>
<protein>
    <submittedName>
        <fullName evidence="1">Uncharacterized protein</fullName>
    </submittedName>
</protein>
<gene>
    <name evidence="1" type="ORF">RHMOL_Rhmol10G0031000</name>
</gene>
<proteinExistence type="predicted"/>
<keyword evidence="2" id="KW-1185">Reference proteome</keyword>
<evidence type="ECO:0000313" key="1">
    <source>
        <dbReference type="EMBL" id="KAI8533718.1"/>
    </source>
</evidence>